<sequence>MSQAQKINTKPLHPLLSLMGVLIGGFVGMFSETSLNIALPSIMKAFNIETGTAQWLVTGYMLVIAIVLPLSSLLTKHFSTRGLVRFGILDFIVGSVIAALAISFPMLLVGRMIQGIATGIILPLMFSIAMRIFPPNKLGAALGMAALVIMFAPAIGPTISGIILGVSSWRFIFWSFNIFLLIGLVIMEKNLTNVFEVTKPKVDWLAIALSTISFGLIVFGVSYLSKSITLALISLVVGLVLLVVYIRQQLHAETPTLDFAVLKNPEFVTGSVLVMINFGITLSAMYLLPMYLQNGLGVAVALTGMVMLPGGIINAAVSFGAGRAYDKIGAKVLSRLGFLVSIIGAAMFLFSNQNSSLGYIIAAHIVLMIGVPLAMSPSQTYGLNSLDAYQSADGSAIINTFQQVIGAVATGIATILLSTGQANYFADGGNSSKLAFTNGAHYGFMFTLVLAVFGFILAFRVHNKSKETVSSKESKPVTDKAESTATDLN</sequence>
<proteinExistence type="predicted"/>
<dbReference type="InterPro" id="IPR020846">
    <property type="entry name" value="MFS_dom"/>
</dbReference>
<feature type="transmembrane region" description="Helical" evidence="7">
    <location>
        <begin position="298"/>
        <end position="320"/>
    </location>
</feature>
<feature type="transmembrane region" description="Helical" evidence="7">
    <location>
        <begin position="171"/>
        <end position="192"/>
    </location>
</feature>
<keyword evidence="5 7" id="KW-0472">Membrane</keyword>
<dbReference type="EMBL" id="CP012559">
    <property type="protein sequence ID" value="ALB27983.1"/>
    <property type="molecule type" value="Genomic_DNA"/>
</dbReference>
<dbReference type="KEGG" id="lhi:JP39_00550"/>
<dbReference type="PANTHER" id="PTHR42718">
    <property type="entry name" value="MAJOR FACILITATOR SUPERFAMILY MULTIDRUG TRANSPORTER MFSC"/>
    <property type="match status" value="1"/>
</dbReference>
<dbReference type="Gene3D" id="1.20.1720.10">
    <property type="entry name" value="Multidrug resistance protein D"/>
    <property type="match status" value="1"/>
</dbReference>
<dbReference type="SUPFAM" id="SSF103473">
    <property type="entry name" value="MFS general substrate transporter"/>
    <property type="match status" value="1"/>
</dbReference>
<dbReference type="GO" id="GO:0005886">
    <property type="term" value="C:plasma membrane"/>
    <property type="evidence" value="ECO:0007669"/>
    <property type="project" value="UniProtKB-SubCell"/>
</dbReference>
<dbReference type="OrthoDB" id="9816041at2"/>
<dbReference type="PROSITE" id="PS50850">
    <property type="entry name" value="MFS"/>
    <property type="match status" value="1"/>
</dbReference>
<feature type="transmembrane region" description="Helical" evidence="7">
    <location>
        <begin position="439"/>
        <end position="459"/>
    </location>
</feature>
<feature type="transmembrane region" description="Helical" evidence="7">
    <location>
        <begin position="356"/>
        <end position="375"/>
    </location>
</feature>
<dbReference type="Pfam" id="PF07690">
    <property type="entry name" value="MFS_1"/>
    <property type="match status" value="1"/>
</dbReference>
<evidence type="ECO:0000313" key="9">
    <source>
        <dbReference type="EMBL" id="ALB27983.1"/>
    </source>
</evidence>
<name>A0A0K2L9U2_9LACO</name>
<dbReference type="PRINTS" id="PR01036">
    <property type="entry name" value="TCRTETB"/>
</dbReference>
<evidence type="ECO:0000259" key="8">
    <source>
        <dbReference type="PROSITE" id="PS50850"/>
    </source>
</evidence>
<dbReference type="PANTHER" id="PTHR42718:SF43">
    <property type="entry name" value="LINCOMYCIN RESISTANCE PROTEIN LMRB"/>
    <property type="match status" value="1"/>
</dbReference>
<keyword evidence="3 7" id="KW-0812">Transmembrane</keyword>
<gene>
    <name evidence="9" type="ORF">JP39_00550</name>
</gene>
<organism evidence="9 10">
    <name type="scientific">Companilactobacillus heilongjiangensis</name>
    <dbReference type="NCBI Taxonomy" id="1074467"/>
    <lineage>
        <taxon>Bacteria</taxon>
        <taxon>Bacillati</taxon>
        <taxon>Bacillota</taxon>
        <taxon>Bacilli</taxon>
        <taxon>Lactobacillales</taxon>
        <taxon>Lactobacillaceae</taxon>
        <taxon>Companilactobacillus</taxon>
    </lineage>
</organism>
<evidence type="ECO:0000313" key="10">
    <source>
        <dbReference type="Proteomes" id="UP000061546"/>
    </source>
</evidence>
<evidence type="ECO:0000256" key="2">
    <source>
        <dbReference type="ARBA" id="ARBA00022448"/>
    </source>
</evidence>
<evidence type="ECO:0000256" key="6">
    <source>
        <dbReference type="SAM" id="MobiDB-lite"/>
    </source>
</evidence>
<feature type="transmembrane region" description="Helical" evidence="7">
    <location>
        <begin position="267"/>
        <end position="292"/>
    </location>
</feature>
<feature type="transmembrane region" description="Helical" evidence="7">
    <location>
        <begin position="86"/>
        <end position="107"/>
    </location>
</feature>
<feature type="transmembrane region" description="Helical" evidence="7">
    <location>
        <begin position="51"/>
        <end position="74"/>
    </location>
</feature>
<feature type="transmembrane region" description="Helical" evidence="7">
    <location>
        <begin position="228"/>
        <end position="246"/>
    </location>
</feature>
<evidence type="ECO:0000256" key="3">
    <source>
        <dbReference type="ARBA" id="ARBA00022692"/>
    </source>
</evidence>
<feature type="transmembrane region" description="Helical" evidence="7">
    <location>
        <begin position="113"/>
        <end position="133"/>
    </location>
</feature>
<feature type="region of interest" description="Disordered" evidence="6">
    <location>
        <begin position="469"/>
        <end position="489"/>
    </location>
</feature>
<feature type="transmembrane region" description="Helical" evidence="7">
    <location>
        <begin position="396"/>
        <end position="419"/>
    </location>
</feature>
<feature type="transmembrane region" description="Helical" evidence="7">
    <location>
        <begin position="12"/>
        <end position="31"/>
    </location>
</feature>
<dbReference type="InterPro" id="IPR011701">
    <property type="entry name" value="MFS"/>
</dbReference>
<keyword evidence="2" id="KW-0813">Transport</keyword>
<dbReference type="InterPro" id="IPR036259">
    <property type="entry name" value="MFS_trans_sf"/>
</dbReference>
<keyword evidence="10" id="KW-1185">Reference proteome</keyword>
<dbReference type="AlphaFoldDB" id="A0A0K2L9U2"/>
<dbReference type="Gene3D" id="1.20.1250.20">
    <property type="entry name" value="MFS general substrate transporter like domains"/>
    <property type="match status" value="1"/>
</dbReference>
<protein>
    <submittedName>
        <fullName evidence="9">Multidrug MFS transporter</fullName>
    </submittedName>
</protein>
<reference evidence="9 10" key="1">
    <citation type="submission" date="2015-08" db="EMBL/GenBank/DDBJ databases">
        <title>Genomic sequence of Lactobacillus heilongjiangensis DSM 28069, isolated from Chinese traditional pickle.</title>
        <authorList>
            <person name="Jiang X."/>
            <person name="Zheng B."/>
            <person name="Cheng H."/>
        </authorList>
    </citation>
    <scope>NUCLEOTIDE SEQUENCE [LARGE SCALE GENOMIC DNA]</scope>
    <source>
        <strain evidence="9 10">DSM 28069</strain>
    </source>
</reference>
<feature type="transmembrane region" description="Helical" evidence="7">
    <location>
        <begin position="140"/>
        <end position="165"/>
    </location>
</feature>
<feature type="transmembrane region" description="Helical" evidence="7">
    <location>
        <begin position="332"/>
        <end position="350"/>
    </location>
</feature>
<evidence type="ECO:0000256" key="5">
    <source>
        <dbReference type="ARBA" id="ARBA00023136"/>
    </source>
</evidence>
<keyword evidence="4 7" id="KW-1133">Transmembrane helix</keyword>
<comment type="subcellular location">
    <subcellularLocation>
        <location evidence="1">Cell membrane</location>
        <topology evidence="1">Multi-pass membrane protein</topology>
    </subcellularLocation>
</comment>
<dbReference type="Proteomes" id="UP000061546">
    <property type="component" value="Chromosome"/>
</dbReference>
<evidence type="ECO:0000256" key="1">
    <source>
        <dbReference type="ARBA" id="ARBA00004651"/>
    </source>
</evidence>
<dbReference type="GO" id="GO:0022857">
    <property type="term" value="F:transmembrane transporter activity"/>
    <property type="evidence" value="ECO:0007669"/>
    <property type="project" value="InterPro"/>
</dbReference>
<evidence type="ECO:0000256" key="7">
    <source>
        <dbReference type="SAM" id="Phobius"/>
    </source>
</evidence>
<feature type="domain" description="Major facilitator superfamily (MFS) profile" evidence="8">
    <location>
        <begin position="17"/>
        <end position="466"/>
    </location>
</feature>
<accession>A0A0K2L9U2</accession>
<dbReference type="RefSeq" id="WP_041499197.1">
    <property type="nucleotide sequence ID" value="NZ_BJDV01000009.1"/>
</dbReference>
<dbReference type="CDD" id="cd17503">
    <property type="entry name" value="MFS_LmrB_MDR_like"/>
    <property type="match status" value="1"/>
</dbReference>
<evidence type="ECO:0000256" key="4">
    <source>
        <dbReference type="ARBA" id="ARBA00022989"/>
    </source>
</evidence>
<feature type="transmembrane region" description="Helical" evidence="7">
    <location>
        <begin position="204"/>
        <end position="222"/>
    </location>
</feature>
<feature type="compositionally biased region" description="Basic and acidic residues" evidence="6">
    <location>
        <begin position="469"/>
        <end position="482"/>
    </location>
</feature>